<sequence>MYWKRFILLNYMDDAWRLMQRVRLSTFSHEQRRLALYAALFRPLYDRACVGQGAVRLLFQKSLVLKSSDGEKVRSLHWYAPIFSALFPLFLAIADPKPPPADYFCDGGYETIFTLDEISLSLRVKSGMILHVIGDLWRVLLLLSTLLYRSTDDATAATCSLEDYLDVFHKVEGLIKNMSGEYLERQTTAQWNRYPGNVLHCKWAACWANEDKRAPVAACSSLRDC</sequence>
<comment type="caution">
    <text evidence="1">The sequence shown here is derived from an EMBL/GenBank/DDBJ whole genome shotgun (WGS) entry which is preliminary data.</text>
</comment>
<evidence type="ECO:0000313" key="1">
    <source>
        <dbReference type="EMBL" id="KAI8525222.1"/>
    </source>
</evidence>
<dbReference type="Proteomes" id="UP001062846">
    <property type="component" value="Chromosome 13"/>
</dbReference>
<gene>
    <name evidence="1" type="ORF">RHMOL_Rhmol13G0213000</name>
</gene>
<proteinExistence type="predicted"/>
<name>A0ACC0LA37_RHOML</name>
<evidence type="ECO:0000313" key="2">
    <source>
        <dbReference type="Proteomes" id="UP001062846"/>
    </source>
</evidence>
<organism evidence="1 2">
    <name type="scientific">Rhododendron molle</name>
    <name type="common">Chinese azalea</name>
    <name type="synonym">Azalea mollis</name>
    <dbReference type="NCBI Taxonomy" id="49168"/>
    <lineage>
        <taxon>Eukaryota</taxon>
        <taxon>Viridiplantae</taxon>
        <taxon>Streptophyta</taxon>
        <taxon>Embryophyta</taxon>
        <taxon>Tracheophyta</taxon>
        <taxon>Spermatophyta</taxon>
        <taxon>Magnoliopsida</taxon>
        <taxon>eudicotyledons</taxon>
        <taxon>Gunneridae</taxon>
        <taxon>Pentapetalae</taxon>
        <taxon>asterids</taxon>
        <taxon>Ericales</taxon>
        <taxon>Ericaceae</taxon>
        <taxon>Ericoideae</taxon>
        <taxon>Rhodoreae</taxon>
        <taxon>Rhododendron</taxon>
    </lineage>
</organism>
<reference evidence="1" key="1">
    <citation type="submission" date="2022-02" db="EMBL/GenBank/DDBJ databases">
        <title>Plant Genome Project.</title>
        <authorList>
            <person name="Zhang R.-G."/>
        </authorList>
    </citation>
    <scope>NUCLEOTIDE SEQUENCE</scope>
    <source>
        <strain evidence="1">AT1</strain>
    </source>
</reference>
<accession>A0ACC0LA37</accession>
<protein>
    <submittedName>
        <fullName evidence="1">Uncharacterized protein</fullName>
    </submittedName>
</protein>
<dbReference type="EMBL" id="CM046400">
    <property type="protein sequence ID" value="KAI8525222.1"/>
    <property type="molecule type" value="Genomic_DNA"/>
</dbReference>
<keyword evidence="2" id="KW-1185">Reference proteome</keyword>